<organism evidence="3 4">
    <name type="scientific">Microlunatus spumicola</name>
    <dbReference type="NCBI Taxonomy" id="81499"/>
    <lineage>
        <taxon>Bacteria</taxon>
        <taxon>Bacillati</taxon>
        <taxon>Actinomycetota</taxon>
        <taxon>Actinomycetes</taxon>
        <taxon>Propionibacteriales</taxon>
        <taxon>Propionibacteriaceae</taxon>
        <taxon>Microlunatus</taxon>
    </lineage>
</organism>
<dbReference type="InterPro" id="IPR016181">
    <property type="entry name" value="Acyl_CoA_acyltransferase"/>
</dbReference>
<dbReference type="CDD" id="cd04301">
    <property type="entry name" value="NAT_SF"/>
    <property type="match status" value="1"/>
</dbReference>
<evidence type="ECO:0000313" key="3">
    <source>
        <dbReference type="EMBL" id="GAA3555186.1"/>
    </source>
</evidence>
<feature type="region of interest" description="Disordered" evidence="1">
    <location>
        <begin position="157"/>
        <end position="179"/>
    </location>
</feature>
<dbReference type="InterPro" id="IPR000182">
    <property type="entry name" value="GNAT_dom"/>
</dbReference>
<dbReference type="Proteomes" id="UP001500767">
    <property type="component" value="Unassembled WGS sequence"/>
</dbReference>
<dbReference type="Pfam" id="PF00583">
    <property type="entry name" value="Acetyltransf_1"/>
    <property type="match status" value="1"/>
</dbReference>
<reference evidence="4" key="1">
    <citation type="journal article" date="2019" name="Int. J. Syst. Evol. Microbiol.">
        <title>The Global Catalogue of Microorganisms (GCM) 10K type strain sequencing project: providing services to taxonomists for standard genome sequencing and annotation.</title>
        <authorList>
            <consortium name="The Broad Institute Genomics Platform"/>
            <consortium name="The Broad Institute Genome Sequencing Center for Infectious Disease"/>
            <person name="Wu L."/>
            <person name="Ma J."/>
        </authorList>
    </citation>
    <scope>NUCLEOTIDE SEQUENCE [LARGE SCALE GENOMIC DNA]</scope>
    <source>
        <strain evidence="4">JCM 16540</strain>
    </source>
</reference>
<dbReference type="EMBL" id="BAAAYR010000001">
    <property type="protein sequence ID" value="GAA3555186.1"/>
    <property type="molecule type" value="Genomic_DNA"/>
</dbReference>
<dbReference type="PROSITE" id="PS51186">
    <property type="entry name" value="GNAT"/>
    <property type="match status" value="1"/>
</dbReference>
<keyword evidence="4" id="KW-1185">Reference proteome</keyword>
<gene>
    <name evidence="3" type="ORF">GCM10022197_07920</name>
</gene>
<dbReference type="Gene3D" id="3.40.630.30">
    <property type="match status" value="1"/>
</dbReference>
<proteinExistence type="predicted"/>
<sequence>MLPRLATPRRDVARVPRVTDVVVRPAVPDDAEALGRCHLACWREAYADLVDPACLAPFLADVDGFVERWRGRLDGTWPVRVADAGGALVGLASVRPASGEAVAHLNALYVRREHWSTGLGQRLLDSVLGDAPATLRVFRDNARARRFYARNTFVPDGTEHEEPRLGGPEIGMVRPAPYA</sequence>
<evidence type="ECO:0000313" key="4">
    <source>
        <dbReference type="Proteomes" id="UP001500767"/>
    </source>
</evidence>
<dbReference type="SUPFAM" id="SSF55729">
    <property type="entry name" value="Acyl-CoA N-acyltransferases (Nat)"/>
    <property type="match status" value="1"/>
</dbReference>
<protein>
    <submittedName>
        <fullName evidence="3">GNAT family N-acetyltransferase</fullName>
    </submittedName>
</protein>
<name>A0ABP6WSI1_9ACTN</name>
<accession>A0ABP6WSI1</accession>
<evidence type="ECO:0000259" key="2">
    <source>
        <dbReference type="PROSITE" id="PS51186"/>
    </source>
</evidence>
<evidence type="ECO:0000256" key="1">
    <source>
        <dbReference type="SAM" id="MobiDB-lite"/>
    </source>
</evidence>
<feature type="domain" description="N-acetyltransferase" evidence="2">
    <location>
        <begin position="21"/>
        <end position="177"/>
    </location>
</feature>
<comment type="caution">
    <text evidence="3">The sequence shown here is derived from an EMBL/GenBank/DDBJ whole genome shotgun (WGS) entry which is preliminary data.</text>
</comment>